<dbReference type="Pfam" id="PF01668">
    <property type="entry name" value="SmpB"/>
    <property type="match status" value="1"/>
</dbReference>
<dbReference type="HAMAP" id="MF_00023">
    <property type="entry name" value="SmpB"/>
    <property type="match status" value="1"/>
</dbReference>
<dbReference type="GO" id="GO:0005829">
    <property type="term" value="C:cytosol"/>
    <property type="evidence" value="ECO:0007669"/>
    <property type="project" value="TreeGrafter"/>
</dbReference>
<dbReference type="EMBL" id="LQQU01000017">
    <property type="protein sequence ID" value="KZE32743.1"/>
    <property type="molecule type" value="Genomic_DNA"/>
</dbReference>
<dbReference type="InterPro" id="IPR000037">
    <property type="entry name" value="SsrA-bd_prot"/>
</dbReference>
<comment type="subcellular location">
    <subcellularLocation>
        <location evidence="3">Cytoplasm</location>
    </subcellularLocation>
    <text evidence="3">The tmRNA-SmpB complex associates with stalled 70S ribosomes.</text>
</comment>
<dbReference type="STRING" id="1452487.AVW16_10160"/>
<evidence type="ECO:0000256" key="4">
    <source>
        <dbReference type="SAM" id="MobiDB-lite"/>
    </source>
</evidence>
<dbReference type="Gene3D" id="2.40.280.10">
    <property type="match status" value="1"/>
</dbReference>
<dbReference type="NCBIfam" id="TIGR00086">
    <property type="entry name" value="smpB"/>
    <property type="match status" value="1"/>
</dbReference>
<organism evidence="5 6">
    <name type="scientific">Crenobacter luteus</name>
    <dbReference type="NCBI Taxonomy" id="1452487"/>
    <lineage>
        <taxon>Bacteria</taxon>
        <taxon>Pseudomonadati</taxon>
        <taxon>Pseudomonadota</taxon>
        <taxon>Betaproteobacteria</taxon>
        <taxon>Neisseriales</taxon>
        <taxon>Neisseriaceae</taxon>
        <taxon>Crenobacter</taxon>
    </lineage>
</organism>
<dbReference type="PANTHER" id="PTHR30308">
    <property type="entry name" value="TMRNA-BINDING COMPONENT OF TRANS-TRANSLATION TAGGING COMPLEX"/>
    <property type="match status" value="1"/>
</dbReference>
<dbReference type="AlphaFoldDB" id="A0A161SAG1"/>
<accession>A0A161SAG1</accession>
<dbReference type="InterPro" id="IPR023620">
    <property type="entry name" value="SmpB"/>
</dbReference>
<feature type="compositionally biased region" description="Basic and acidic residues" evidence="4">
    <location>
        <begin position="126"/>
        <end position="149"/>
    </location>
</feature>
<dbReference type="InterPro" id="IPR020081">
    <property type="entry name" value="SsrA-bd_prot_CS"/>
</dbReference>
<reference evidence="6" key="1">
    <citation type="submission" date="2016-01" db="EMBL/GenBank/DDBJ databases">
        <title>Draft genome of Chromobacterium sp. F49.</title>
        <authorList>
            <person name="Hong K.W."/>
        </authorList>
    </citation>
    <scope>NUCLEOTIDE SEQUENCE [LARGE SCALE GENOMIC DNA]</scope>
    <source>
        <strain evidence="6">CN10</strain>
    </source>
</reference>
<dbReference type="PANTHER" id="PTHR30308:SF2">
    <property type="entry name" value="SSRA-BINDING PROTEIN"/>
    <property type="match status" value="1"/>
</dbReference>
<comment type="caution">
    <text evidence="5">The sequence shown here is derived from an EMBL/GenBank/DDBJ whole genome shotgun (WGS) entry which is preliminary data.</text>
</comment>
<keyword evidence="2 3" id="KW-0694">RNA-binding</keyword>
<name>A0A161SAG1_9NEIS</name>
<comment type="function">
    <text evidence="3">Required for rescue of stalled ribosomes mediated by trans-translation. Binds to transfer-messenger RNA (tmRNA), required for stable association of tmRNA with ribosomes. tmRNA and SmpB together mimic tRNA shape, replacing the anticodon stem-loop with SmpB. tmRNA is encoded by the ssrA gene; the 2 termini fold to resemble tRNA(Ala) and it encodes a 'tag peptide', a short internal open reading frame. During trans-translation Ala-aminoacylated tmRNA acts like a tRNA, entering the A-site of stalled ribosomes, displacing the stalled mRNA. The ribosome then switches to translate the ORF on the tmRNA; the nascent peptide is terminated with the 'tag peptide' encoded by the tmRNA and targeted for degradation. The ribosome is freed to recommence translation, which seems to be the essential function of trans-translation.</text>
</comment>
<dbReference type="GO" id="GO:0003723">
    <property type="term" value="F:RNA binding"/>
    <property type="evidence" value="ECO:0007669"/>
    <property type="project" value="UniProtKB-UniRule"/>
</dbReference>
<evidence type="ECO:0000256" key="2">
    <source>
        <dbReference type="ARBA" id="ARBA00022884"/>
    </source>
</evidence>
<dbReference type="CDD" id="cd09294">
    <property type="entry name" value="SmpB"/>
    <property type="match status" value="1"/>
</dbReference>
<comment type="similarity">
    <text evidence="3">Belongs to the SmpB family.</text>
</comment>
<dbReference type="PROSITE" id="PS01317">
    <property type="entry name" value="SSRP"/>
    <property type="match status" value="1"/>
</dbReference>
<evidence type="ECO:0000313" key="6">
    <source>
        <dbReference type="Proteomes" id="UP000076625"/>
    </source>
</evidence>
<dbReference type="GO" id="GO:0070930">
    <property type="term" value="P:trans-translation-dependent protein tagging"/>
    <property type="evidence" value="ECO:0007669"/>
    <property type="project" value="TreeGrafter"/>
</dbReference>
<evidence type="ECO:0000313" key="5">
    <source>
        <dbReference type="EMBL" id="KZE32743.1"/>
    </source>
</evidence>
<dbReference type="GO" id="GO:0070929">
    <property type="term" value="P:trans-translation"/>
    <property type="evidence" value="ECO:0007669"/>
    <property type="project" value="UniProtKB-UniRule"/>
</dbReference>
<keyword evidence="1 3" id="KW-0963">Cytoplasm</keyword>
<dbReference type="OrthoDB" id="9805462at2"/>
<evidence type="ECO:0000256" key="1">
    <source>
        <dbReference type="ARBA" id="ARBA00022490"/>
    </source>
</evidence>
<dbReference type="SUPFAM" id="SSF74982">
    <property type="entry name" value="Small protein B (SmpB)"/>
    <property type="match status" value="1"/>
</dbReference>
<feature type="region of interest" description="Disordered" evidence="4">
    <location>
        <begin position="119"/>
        <end position="149"/>
    </location>
</feature>
<gene>
    <name evidence="3" type="primary">smpB</name>
    <name evidence="5" type="ORF">AVW16_10160</name>
</gene>
<dbReference type="RefSeq" id="WP_066611635.1">
    <property type="nucleotide sequence ID" value="NZ_LQQU01000017.1"/>
</dbReference>
<evidence type="ECO:0000256" key="3">
    <source>
        <dbReference type="HAMAP-Rule" id="MF_00023"/>
    </source>
</evidence>
<dbReference type="Proteomes" id="UP000076625">
    <property type="component" value="Unassembled WGS sequence"/>
</dbReference>
<keyword evidence="6" id="KW-1185">Reference proteome</keyword>
<protein>
    <recommendedName>
        <fullName evidence="3">SsrA-binding protein</fullName>
    </recommendedName>
    <alternativeName>
        <fullName evidence="3">Small protein B</fullName>
    </alternativeName>
</protein>
<dbReference type="NCBIfam" id="NF003843">
    <property type="entry name" value="PRK05422.1"/>
    <property type="match status" value="1"/>
</dbReference>
<proteinExistence type="inferred from homology"/>
<sequence length="149" mass="17094">MSITDNRKAFHDYFIEERYEAGLVLEGWEVKAIRAGRVQLKESYIHWKNGAFWLVGCHITALQSASTHVKPDPTRPRKLLLNQSEINKLIGKVERAGYTLVALNLHYAKGRIKADVGLAKGKKQHDKRDSAKARELDREAQRFVRDKGR</sequence>